<dbReference type="Proteomes" id="UP000319818">
    <property type="component" value="Unassembled WGS sequence"/>
</dbReference>
<name>A0A543FSW9_9PSEU</name>
<evidence type="ECO:0000313" key="2">
    <source>
        <dbReference type="EMBL" id="TQM36854.1"/>
    </source>
</evidence>
<feature type="compositionally biased region" description="Low complexity" evidence="1">
    <location>
        <begin position="99"/>
        <end position="111"/>
    </location>
</feature>
<proteinExistence type="predicted"/>
<accession>A0A543FSW9</accession>
<feature type="region of interest" description="Disordered" evidence="1">
    <location>
        <begin position="71"/>
        <end position="124"/>
    </location>
</feature>
<protein>
    <submittedName>
        <fullName evidence="2">Uncharacterized protein</fullName>
    </submittedName>
</protein>
<evidence type="ECO:0000313" key="3">
    <source>
        <dbReference type="Proteomes" id="UP000319818"/>
    </source>
</evidence>
<dbReference type="RefSeq" id="WP_142103704.1">
    <property type="nucleotide sequence ID" value="NZ_VFPH01000002.1"/>
</dbReference>
<keyword evidence="3" id="KW-1185">Reference proteome</keyword>
<comment type="caution">
    <text evidence="2">The sequence shown here is derived from an EMBL/GenBank/DDBJ whole genome shotgun (WGS) entry which is preliminary data.</text>
</comment>
<evidence type="ECO:0000256" key="1">
    <source>
        <dbReference type="SAM" id="MobiDB-lite"/>
    </source>
</evidence>
<dbReference type="AlphaFoldDB" id="A0A543FSW9"/>
<reference evidence="2 3" key="1">
    <citation type="submission" date="2019-06" db="EMBL/GenBank/DDBJ databases">
        <title>Sequencing the genomes of 1000 actinobacteria strains.</title>
        <authorList>
            <person name="Klenk H.-P."/>
        </authorList>
    </citation>
    <scope>NUCLEOTIDE SEQUENCE [LARGE SCALE GENOMIC DNA]</scope>
    <source>
        <strain evidence="2 3">DSM 45511</strain>
    </source>
</reference>
<organism evidence="2 3">
    <name type="scientific">Pseudonocardia cypriaca</name>
    <dbReference type="NCBI Taxonomy" id="882449"/>
    <lineage>
        <taxon>Bacteria</taxon>
        <taxon>Bacillati</taxon>
        <taxon>Actinomycetota</taxon>
        <taxon>Actinomycetes</taxon>
        <taxon>Pseudonocardiales</taxon>
        <taxon>Pseudonocardiaceae</taxon>
        <taxon>Pseudonocardia</taxon>
    </lineage>
</organism>
<sequence>MSELPQPVAAALGEIEADLATVTPAADAARLVLGHQVATYLQGRLDDDPIALALLSRPAIFAWCLERAVQETEAPPPELSSRSVRKAEPLLGGSGAAVPAEEATTPSTSTTQDPPSKSRDGGKK</sequence>
<dbReference type="EMBL" id="VFPH01000002">
    <property type="protein sequence ID" value="TQM36854.1"/>
    <property type="molecule type" value="Genomic_DNA"/>
</dbReference>
<gene>
    <name evidence="2" type="ORF">FB388_4041</name>
</gene>